<comment type="caution">
    <text evidence="6">The sequence shown here is derived from an EMBL/GenBank/DDBJ whole genome shotgun (WGS) entry which is preliminary data.</text>
</comment>
<keyword evidence="4" id="KW-0812">Transmembrane</keyword>
<keyword evidence="4" id="KW-0472">Membrane</keyword>
<keyword evidence="3 6" id="KW-0012">Acyltransferase</keyword>
<dbReference type="STRING" id="388413.ALPR1_06560"/>
<sequence>MQKIFQAIFTVYSLLIFSILMLILGPFILIPVLLSDKAGTISFFFIRVWARTWSFLSGFRFEIHGREKIDLQKPYIYIFNHSSFFDAPIIPVAIPQQVRALGKKELKNIPVFGFLISRLTVWVDRENPESRKESLAKLVQILEKGISIVVSPEGTRNDSDKILLPFHKGVFRLSIETGIPIYPIAIIGAAQIHQRGSYLLSPGKVRIYFLNPIDPPDSQSQELEAFIQKCRIELETFIEEKMPID</sequence>
<keyword evidence="7" id="KW-1185">Reference proteome</keyword>
<feature type="domain" description="Phospholipid/glycerol acyltransferase" evidence="5">
    <location>
        <begin position="75"/>
        <end position="189"/>
    </location>
</feature>
<dbReference type="CDD" id="cd07989">
    <property type="entry name" value="LPLAT_AGPAT-like"/>
    <property type="match status" value="1"/>
</dbReference>
<proteinExistence type="predicted"/>
<evidence type="ECO:0000313" key="7">
    <source>
        <dbReference type="Proteomes" id="UP000003919"/>
    </source>
</evidence>
<dbReference type="PANTHER" id="PTHR10434">
    <property type="entry name" value="1-ACYL-SN-GLYCEROL-3-PHOSPHATE ACYLTRANSFERASE"/>
    <property type="match status" value="1"/>
</dbReference>
<keyword evidence="2" id="KW-0808">Transferase</keyword>
<accession>A3HZ78</accession>
<dbReference type="SUPFAM" id="SSF69593">
    <property type="entry name" value="Glycerol-3-phosphate (1)-acyltransferase"/>
    <property type="match status" value="1"/>
</dbReference>
<evidence type="ECO:0000256" key="1">
    <source>
        <dbReference type="ARBA" id="ARBA00005189"/>
    </source>
</evidence>
<evidence type="ECO:0000256" key="4">
    <source>
        <dbReference type="SAM" id="Phobius"/>
    </source>
</evidence>
<protein>
    <submittedName>
        <fullName evidence="6">Acyltransferase family protein</fullName>
    </submittedName>
</protein>
<dbReference type="OrthoDB" id="9803035at2"/>
<dbReference type="eggNOG" id="COG0204">
    <property type="taxonomic scope" value="Bacteria"/>
</dbReference>
<dbReference type="EMBL" id="CM001023">
    <property type="protein sequence ID" value="EAZ80564.1"/>
    <property type="molecule type" value="Genomic_DNA"/>
</dbReference>
<evidence type="ECO:0000256" key="3">
    <source>
        <dbReference type="ARBA" id="ARBA00023315"/>
    </source>
</evidence>
<dbReference type="RefSeq" id="WP_008199276.1">
    <property type="nucleotide sequence ID" value="NZ_CM001023.1"/>
</dbReference>
<feature type="transmembrane region" description="Helical" evidence="4">
    <location>
        <begin position="12"/>
        <end position="34"/>
    </location>
</feature>
<keyword evidence="4" id="KW-1133">Transmembrane helix</keyword>
<evidence type="ECO:0000256" key="2">
    <source>
        <dbReference type="ARBA" id="ARBA00022679"/>
    </source>
</evidence>
<dbReference type="GO" id="GO:0006654">
    <property type="term" value="P:phosphatidic acid biosynthetic process"/>
    <property type="evidence" value="ECO:0007669"/>
    <property type="project" value="TreeGrafter"/>
</dbReference>
<organism evidence="6 7">
    <name type="scientific">Algoriphagus machipongonensis</name>
    <dbReference type="NCBI Taxonomy" id="388413"/>
    <lineage>
        <taxon>Bacteria</taxon>
        <taxon>Pseudomonadati</taxon>
        <taxon>Bacteroidota</taxon>
        <taxon>Cytophagia</taxon>
        <taxon>Cytophagales</taxon>
        <taxon>Cyclobacteriaceae</taxon>
        <taxon>Algoriphagus</taxon>
    </lineage>
</organism>
<reference evidence="6 7" key="1">
    <citation type="journal article" date="2011" name="J. Bacteriol.">
        <title>Complete genome sequence of Algoriphagus sp. PR1, bacterial prey of a colony-forming choanoflagellate.</title>
        <authorList>
            <person name="Alegado R.A."/>
            <person name="Ferriera S."/>
            <person name="Nusbaum C."/>
            <person name="Young S.K."/>
            <person name="Zeng Q."/>
            <person name="Imamovic A."/>
            <person name="Fairclough S.R."/>
            <person name="King N."/>
        </authorList>
    </citation>
    <scope>NUCLEOTIDE SEQUENCE [LARGE SCALE GENOMIC DNA]</scope>
    <source>
        <strain evidence="6 7">PR1</strain>
    </source>
</reference>
<evidence type="ECO:0000313" key="6">
    <source>
        <dbReference type="EMBL" id="EAZ80564.1"/>
    </source>
</evidence>
<evidence type="ECO:0000259" key="5">
    <source>
        <dbReference type="SMART" id="SM00563"/>
    </source>
</evidence>
<dbReference type="GO" id="GO:0003841">
    <property type="term" value="F:1-acylglycerol-3-phosphate O-acyltransferase activity"/>
    <property type="evidence" value="ECO:0007669"/>
    <property type="project" value="TreeGrafter"/>
</dbReference>
<dbReference type="Proteomes" id="UP000003919">
    <property type="component" value="Chromosome"/>
</dbReference>
<dbReference type="SMART" id="SM00563">
    <property type="entry name" value="PlsC"/>
    <property type="match status" value="1"/>
</dbReference>
<dbReference type="HOGENOM" id="CLU_027938_6_2_10"/>
<dbReference type="AlphaFoldDB" id="A3HZ78"/>
<name>A3HZ78_9BACT</name>
<dbReference type="PANTHER" id="PTHR10434:SF11">
    <property type="entry name" value="1-ACYL-SN-GLYCEROL-3-PHOSPHATE ACYLTRANSFERASE"/>
    <property type="match status" value="1"/>
</dbReference>
<dbReference type="InterPro" id="IPR002123">
    <property type="entry name" value="Plipid/glycerol_acylTrfase"/>
</dbReference>
<dbReference type="Pfam" id="PF01553">
    <property type="entry name" value="Acyltransferase"/>
    <property type="match status" value="1"/>
</dbReference>
<comment type="pathway">
    <text evidence="1">Lipid metabolism.</text>
</comment>
<dbReference type="EMBL" id="AAXU02000001">
    <property type="protein sequence ID" value="EAZ80564.1"/>
    <property type="molecule type" value="Genomic_DNA"/>
</dbReference>
<gene>
    <name evidence="6" type="ORF">ALPR1_06560</name>
</gene>